<evidence type="ECO:0000313" key="4">
    <source>
        <dbReference type="Proteomes" id="UP000015103"/>
    </source>
</evidence>
<feature type="region of interest" description="Disordered" evidence="1">
    <location>
        <begin position="3476"/>
        <end position="3498"/>
    </location>
</feature>
<dbReference type="HOGENOM" id="CLU_000174_1_0_1"/>
<dbReference type="InterPro" id="IPR026854">
    <property type="entry name" value="VPS13_N"/>
</dbReference>
<dbReference type="PANTHER" id="PTHR12517">
    <property type="entry name" value="VACUOLAR PROTEIN SORTING-ASSOCIATED PROTEIN 13B"/>
    <property type="match status" value="1"/>
</dbReference>
<dbReference type="FunCoup" id="T1HCM9">
    <property type="interactions" value="705"/>
</dbReference>
<dbReference type="InParanoid" id="T1HCM9"/>
<dbReference type="VEuPathDB" id="VectorBase:RPRC001793"/>
<organism evidence="3 4">
    <name type="scientific">Rhodnius prolixus</name>
    <name type="common">Triatomid bug</name>
    <dbReference type="NCBI Taxonomy" id="13249"/>
    <lineage>
        <taxon>Eukaryota</taxon>
        <taxon>Metazoa</taxon>
        <taxon>Ecdysozoa</taxon>
        <taxon>Arthropoda</taxon>
        <taxon>Hexapoda</taxon>
        <taxon>Insecta</taxon>
        <taxon>Pterygota</taxon>
        <taxon>Neoptera</taxon>
        <taxon>Paraneoptera</taxon>
        <taxon>Hemiptera</taxon>
        <taxon>Heteroptera</taxon>
        <taxon>Panheteroptera</taxon>
        <taxon>Cimicomorpha</taxon>
        <taxon>Reduviidae</taxon>
        <taxon>Triatominae</taxon>
        <taxon>Rhodnius</taxon>
    </lineage>
</organism>
<accession>T1HCM9</accession>
<proteinExistence type="predicted"/>
<feature type="compositionally biased region" description="Basic and acidic residues" evidence="1">
    <location>
        <begin position="3006"/>
        <end position="3026"/>
    </location>
</feature>
<evidence type="ECO:0000256" key="1">
    <source>
        <dbReference type="SAM" id="MobiDB-lite"/>
    </source>
</evidence>
<dbReference type="STRING" id="13249.T1HCM9"/>
<dbReference type="PANTHER" id="PTHR12517:SF0">
    <property type="entry name" value="INTERMEMBRANE LIPID TRANSFER PROTEIN VPS13B"/>
    <property type="match status" value="1"/>
</dbReference>
<dbReference type="EnsemblMetazoa" id="RPRC001793-RA">
    <property type="protein sequence ID" value="RPRC001793-PA"/>
    <property type="gene ID" value="RPRC001793"/>
</dbReference>
<sequence>MYRIESYVTSIILSYVDRYIKNFKREDAQVSLWEGDGSLHNLDLDLEVLDQELNLPFSFVSGHIHELLIHVPWTRIASEPVKITINTIECIMKLKPPGKENVRKEKKKRSQTTGEENVTPPSYMSSLVNKIICNLSVTCNNLILKYVEEDIVLSMNIKTLSLNTVNSNWIPEFSEITAAHLILRNIISLTDVTICLDKRNASGRIESYLEPLLYKCSLVVRLSRSFQNISTMSAISTRVAIYCDNVTLSISEPQVPMLLRLALLTKMAMNQPKSSISGSLLSYETSSDSQSGENDEKYESWTSWMWGFVPYILPTAADGTLFDVEEELKTMHLGSYIKNFTLDLKLVEDGRSWESFMKIKLEGCFMEMSSNTNDWMNIQLGISMATVQPLPQYDIVSSENYLTCGQLRPSFINGTLFDNPDKGLPQRNWSSHMSALTENVLLERSPAIAVDFLSTIEIPADSWADNFLSEPREKVLLRYIVGPLDINVTTGLLHRIEVITKSTESYDYPQYSSYTSILKEDSSNSGNEGKYFTETYIPQHVTQFTISEANVRIFSASSPLGMSSKKSKKTLQAEVIKILSTKQQPYLLLRLKCLDGTYTKPLSPEKMLGLTLRSSENRELVLDSMTKLSAAALKLSAAVLVGETEMIDLIDLHKISLSFSYNCLFHTEPDMVSMHCVSQIGELNFNSTFSKLLLGINILTSLSSKPQTENPLSNSTLVQDSMNTLGVPFLKVTISGVRLMFVQSKVNESLKIRIGNINGNTYFMGEKSKPKVLIFTAGSTGSMNVFEVVLQRPLTKESVTPFLVYVKLRQFHVNLEQSLFDWLTYRPGPNVSRTIHRWDSTGSAVSRKISSSSLSSLSKKPTETIEKCIENDPISAPEAAAIPFKDLETKTEWLMKWLAIVVCGDITDLSLSFTSTGTVGSVLFIKVPSISIASSHGKFSIDTDELPVPMVWRRSAVSFPWSVDINGINGYSLRHGMNKEMFLDPFSVNCTVAVTSKIIPSLSIAITVHTDTSNISLALCREQIGSLAEFLTAAVHVLNVMSSTSVQKKVEQHQLDFKFESSDESYSASQSQPTSQTIESSNDTLKISFWLQWTLAKFSASLYTTPFKNELETLKLTLEIEDIILSTDMDINDKVYQKVKVKLGTANIRHYIRHSAELPWKYGSFGGIIMMGHDSTGNDSEFMALTLTRALAVNYHAKISTTSFRTGKENTRNKTAAAGTYVVEIDLKLEPLDFVLPPSVLGKFIAVLEPLIWRNEPSSTLLTSPAQEAPLNQLTTADLPLLYLDIQQIRGFVPALLERDENLNHDCIVLYLEQITMGHDNTNPVNRRILRTDLYNSAQRARVTSLPGSHLEDRQYQLEFSFQISTGKWEELAPHVTGGESEGLVNPAVYWNSGHAPSHHKGACLTPLLSTVKVSLSLAPPIVTAGFVVCGLNFEGYLTTDVDISLNLQQLILFRYLWNELLLIIPETNEIPVEPIVDSGIESVEGTLTIPLQRGITIKLVSCKICKLLNNYSNLFIHFLLVPKQIIFPKKTTSISLNSGSSSTAINAKGSRHRIQTVPTDLLVIAKSITVKLYSLNQGKTKPLFYICVVQPFASMEKQGDTSVYKASLYDLLVKHGNDNLFTNGRVEPEDFSDTLIETREGDRDPYKGIPPALINVKSTTIGTKLPTVDIEVGRPIKIILNLLNITFLKNVQDMVFNCLGIQSTNEKMDDDRRSKTTDAKIGSRSSHVSTLNIGTKQIMIDFQIPDINSRNALFSVGEVSGQINFTSSTHIKSNFQIKSVTITLTGISNHLIMNPWTFTINSSLMWESWAKNTPIITCHLSSDVLALEISNYCLESFKLVFEEFLPLLNNSKTMNDNKSESDLTSTNNENAKYEDEEQLYKDDLQAGAFQFLSSDNQPELPSAYQVVFPSSIQMAWAYPQPRCITSLTVLPVPFRSPRPEGIMMVLQYLDTAGWKTWTDFCLSETVVTEVLLPKKFQVASTWRVVMKSLNPPLNVQALAASLRVDSVFNPRLIPRITFDLDIDCSQIALWAGPTGSIKLPPSLRRFCATDVAFIDEYPFATAYFEKTSLKLKTWIDERMEAELGCRPRLDILNCRSLQEQCCIQPFQFRFSFSLDYAECEESTKVLERRITIFSGPVILYLAPPIGHTITAAVTNSVLLPYVICNDTCFPVRIGQAHTNEDITIHCLQCHFYSWRSSIHKMNLRFSVNLTDNKHWSGPVSICNAGNVKLELADENGRKMVIIIVIKKLSHIMTQVLISGELIVYNNLDRGVDVRLVATTIAERQRYITVNAGGRAPSIVLSPDAKYNLRLALEGHWSGLVPLYATSNSWLVKIPLQDKKDFLSVWCQIFKDKSDDGRIMVVVSPMYLIKSLLPCDANVLIKTEEFQRENSLKVPGRGALSNLYTPGTTAHHHSLTFHIDGNLPSSLPHVPLSYSAMDGCTPPPPPIPDVDTLIERAELTAGHIWPFLGPQWEGITWRLANQPDTITHVKVRFCGDKLRVANSLLVELHPWALVINTLGLSIALQSTDKFLCALPHFSILAPPPIEIIFSTLHSKMMSGVRLLHVSASYVVANLSSYDLSVAPFSVRKDSQKLRIPSEIFSYAVSLPKQTKGEIRGEPLGEWHELGHGPISNRRIYLIFEHDGLVSSPIVVPPDIIAGITSSDTEAERDETTLLLPLREGSTINACLSVVFQICDGTTYITVDDKPSALVTIHNRTAHLIILARALSEHGGAAIDEFEDWEWRFMLPGYSCGHYKVPPAPPGTPLPSVVVARADYSNKDLVLTQPKEQAVISNAYDVSQKNDEVISCQDLDLLYNEPALYKFSFTCFLKGITIMLCTDPPGTFHWQEVAALTLDNVGITFSPIKDLKTGAKEITLRTTIWDLQVDNQEFQQGNYDFSVVVLRQGELDRSCFTGEDPYTLVETARNNDPALDATLTLNCNVKPELQDVSLNLAPLQLYIEDTYIFKLKDDFTKLLPFGLIEGGCTPSGEDPSPAHEMTVPTPKSSPKQKEVVSDVKPTRCDQSKPDEEKDDLFNVSDESEAEDQPENVTLPWRTGAEEKKKRREKLEDLENESDQMLWTETPLLMDDRLGLPMYKVGIPHQVITSTYSLSRPLKMRSLHIAALELLVSVHTSTKFYIALDQSPLTFSAFDRTDVVTTPYRLGHAITLHYFLGAIYGTGWALGSLQLLGAPAGLARSVGHGLKSFITMPYKGIMEGPTGFLLGVLHGSAALMKHITAGTLTSVTKLAGSWSRTLDRLTLSTEDLKYAEQMRRMKPQGLAQGIKQGLTEFGVSLLGGVGGLAQQPLEYATGRDSSLVGSLGRGIVGVMARPISGAAELVALTAHGILLGAGWADNHIPKHQAICQGVDDGRESRLKYSLKIIVNRQEKVIAITEGTTGDYEPLVVIITTANLYIVTASSAEIDGPSIRSVALRDVVAKADRSDPTLINISVLTPDDVAEKLSQKRIAEYVRESQLALSKAGSANRSDSIPPSPPSTDSDPLRIYVSPQRRDYFLAILDLAYRHASDRGFPIFGI</sequence>
<dbReference type="OMA" id="SFYMPRI"/>
<dbReference type="Proteomes" id="UP000015103">
    <property type="component" value="Unassembled WGS sequence"/>
</dbReference>
<feature type="region of interest" description="Disordered" evidence="1">
    <location>
        <begin position="2984"/>
        <end position="3067"/>
    </location>
</feature>
<protein>
    <submittedName>
        <fullName evidence="3">Vacuolar protein sorting-associated protein 13B</fullName>
    </submittedName>
</protein>
<dbReference type="InterPro" id="IPR039782">
    <property type="entry name" value="VPS13B"/>
</dbReference>
<name>T1HCM9_RHOPR</name>
<evidence type="ECO:0000259" key="2">
    <source>
        <dbReference type="Pfam" id="PF12624"/>
    </source>
</evidence>
<feature type="region of interest" description="Disordered" evidence="1">
    <location>
        <begin position="99"/>
        <end position="119"/>
    </location>
</feature>
<evidence type="ECO:0000313" key="3">
    <source>
        <dbReference type="EnsemblMetazoa" id="RPRC001793-PA"/>
    </source>
</evidence>
<reference evidence="3" key="1">
    <citation type="submission" date="2015-05" db="UniProtKB">
        <authorList>
            <consortium name="EnsemblMetazoa"/>
        </authorList>
    </citation>
    <scope>IDENTIFICATION</scope>
</reference>
<keyword evidence="4" id="KW-1185">Reference proteome</keyword>
<dbReference type="eggNOG" id="KOG1809">
    <property type="taxonomic scope" value="Eukaryota"/>
</dbReference>
<feature type="domain" description="Chorein N-terminal" evidence="2">
    <location>
        <begin position="5"/>
        <end position="230"/>
    </location>
</feature>
<dbReference type="EMBL" id="ACPB03005291">
    <property type="status" value="NOT_ANNOTATED_CDS"/>
    <property type="molecule type" value="Genomic_DNA"/>
</dbReference>
<dbReference type="Pfam" id="PF12624">
    <property type="entry name" value="VPS13_N"/>
    <property type="match status" value="1"/>
</dbReference>
<feature type="compositionally biased region" description="Basic and acidic residues" evidence="1">
    <location>
        <begin position="3054"/>
        <end position="3067"/>
    </location>
</feature>